<evidence type="ECO:0000313" key="3">
    <source>
        <dbReference type="Proteomes" id="UP000530564"/>
    </source>
</evidence>
<comment type="caution">
    <text evidence="2">The sequence shown here is derived from an EMBL/GenBank/DDBJ whole genome shotgun (WGS) entry which is preliminary data.</text>
</comment>
<dbReference type="InterPro" id="IPR016130">
    <property type="entry name" value="Tyr_Pase_AS"/>
</dbReference>
<dbReference type="InterPro" id="IPR029021">
    <property type="entry name" value="Prot-tyrosine_phosphatase-like"/>
</dbReference>
<dbReference type="Proteomes" id="UP000530564">
    <property type="component" value="Unassembled WGS sequence"/>
</dbReference>
<proteinExistence type="predicted"/>
<reference evidence="2 3" key="1">
    <citation type="submission" date="2020-08" db="EMBL/GenBank/DDBJ databases">
        <title>Genomic Encyclopedia of Type Strains, Phase IV (KMG-IV): sequencing the most valuable type-strain genomes for metagenomic binning, comparative biology and taxonomic classification.</title>
        <authorList>
            <person name="Goeker M."/>
        </authorList>
    </citation>
    <scope>NUCLEOTIDE SEQUENCE [LARGE SCALE GENOMIC DNA]</scope>
    <source>
        <strain evidence="2 3">DSM 21793</strain>
    </source>
</reference>
<evidence type="ECO:0000313" key="2">
    <source>
        <dbReference type="EMBL" id="MBB3893136.1"/>
    </source>
</evidence>
<gene>
    <name evidence="2" type="ORF">GGQ61_003874</name>
</gene>
<dbReference type="Pfam" id="PF13350">
    <property type="entry name" value="Y_phosphatase3"/>
    <property type="match status" value="1"/>
</dbReference>
<dbReference type="InterPro" id="IPR026893">
    <property type="entry name" value="Tyr/Ser_Pase_IphP-type"/>
</dbReference>
<dbReference type="InterPro" id="IPR000387">
    <property type="entry name" value="Tyr_Pase_dom"/>
</dbReference>
<keyword evidence="3" id="KW-1185">Reference proteome</keyword>
<evidence type="ECO:0000259" key="1">
    <source>
        <dbReference type="PROSITE" id="PS50056"/>
    </source>
</evidence>
<feature type="domain" description="Tyrosine specific protein phosphatases" evidence="1">
    <location>
        <begin position="122"/>
        <end position="159"/>
    </location>
</feature>
<dbReference type="RefSeq" id="WP_183776348.1">
    <property type="nucleotide sequence ID" value="NZ_JACIDK010000007.1"/>
</dbReference>
<dbReference type="Gene3D" id="3.90.190.10">
    <property type="entry name" value="Protein tyrosine phosphatase superfamily"/>
    <property type="match status" value="1"/>
</dbReference>
<name>A0A840A3D8_9CAUL</name>
<dbReference type="PROSITE" id="PS00383">
    <property type="entry name" value="TYR_PHOSPHATASE_1"/>
    <property type="match status" value="1"/>
</dbReference>
<dbReference type="AlphaFoldDB" id="A0A840A3D8"/>
<sequence>MTTIKFEAIDNFRDFGGYGTACGRGLKAGRLFRSANHAYATDGDLAALRDLGVGVIVDLRRRREREREPSRRWEGFAGAVIENDIDGPEHDWADALKAASSVNADWFFQDSLDFYRAAPHAERMVDLFSRYFRTLAETEGAVVVHCAAGKDRTGMICALTHHIAGVHRDDTMADYLATNDAAAIDKRVEFLGPWIRDLTGVTVDDAGLRQAVSVHEAFLAEAFAVMTERHGSVDNYLAEVLGVDAALRDAIAARILR</sequence>
<dbReference type="GO" id="GO:0004721">
    <property type="term" value="F:phosphoprotein phosphatase activity"/>
    <property type="evidence" value="ECO:0007669"/>
    <property type="project" value="InterPro"/>
</dbReference>
<accession>A0A840A3D8</accession>
<protein>
    <submittedName>
        <fullName evidence="2">Protein tyrosine/serine phosphatase</fullName>
    </submittedName>
</protein>
<organism evidence="2 3">
    <name type="scientific">Phenylobacterium haematophilum</name>
    <dbReference type="NCBI Taxonomy" id="98513"/>
    <lineage>
        <taxon>Bacteria</taxon>
        <taxon>Pseudomonadati</taxon>
        <taxon>Pseudomonadota</taxon>
        <taxon>Alphaproteobacteria</taxon>
        <taxon>Caulobacterales</taxon>
        <taxon>Caulobacteraceae</taxon>
        <taxon>Phenylobacterium</taxon>
    </lineage>
</organism>
<dbReference type="PROSITE" id="PS50056">
    <property type="entry name" value="TYR_PHOSPHATASE_2"/>
    <property type="match status" value="1"/>
</dbReference>
<dbReference type="SUPFAM" id="SSF52799">
    <property type="entry name" value="(Phosphotyrosine protein) phosphatases II"/>
    <property type="match status" value="1"/>
</dbReference>
<dbReference type="EMBL" id="JACIDK010000007">
    <property type="protein sequence ID" value="MBB3893136.1"/>
    <property type="molecule type" value="Genomic_DNA"/>
</dbReference>